<evidence type="ECO:0000313" key="3">
    <source>
        <dbReference type="Proteomes" id="UP000605897"/>
    </source>
</evidence>
<dbReference type="EMBL" id="BNAU01000004">
    <property type="protein sequence ID" value="GHF00494.1"/>
    <property type="molecule type" value="Genomic_DNA"/>
</dbReference>
<keyword evidence="3" id="KW-1185">Reference proteome</keyword>
<gene>
    <name evidence="2" type="ORF">GCM10017786_36680</name>
</gene>
<dbReference type="InterPro" id="IPR042099">
    <property type="entry name" value="ANL_N_sf"/>
</dbReference>
<evidence type="ECO:0008006" key="4">
    <source>
        <dbReference type="Google" id="ProtNLM"/>
    </source>
</evidence>
<sequence>MPMPGYDVRILSESGAELPRGSEGAVCIRLPRSGNPEGPPRAAPSTIEDPAVLDKLREVLSGT</sequence>
<name>A0ABQ3J643_9PSEU</name>
<reference evidence="3" key="1">
    <citation type="journal article" date="2019" name="Int. J. Syst. Evol. Microbiol.">
        <title>The Global Catalogue of Microorganisms (GCM) 10K type strain sequencing project: providing services to taxonomists for standard genome sequencing and annotation.</title>
        <authorList>
            <consortium name="The Broad Institute Genomics Platform"/>
            <consortium name="The Broad Institute Genome Sequencing Center for Infectious Disease"/>
            <person name="Wu L."/>
            <person name="Ma J."/>
        </authorList>
    </citation>
    <scope>NUCLEOTIDE SEQUENCE [LARGE SCALE GENOMIC DNA]</scope>
    <source>
        <strain evidence="3">CGMCC 4.7677</strain>
    </source>
</reference>
<dbReference type="Proteomes" id="UP000605897">
    <property type="component" value="Unassembled WGS sequence"/>
</dbReference>
<organism evidence="2 3">
    <name type="scientific">Amycolatopsis deserti</name>
    <dbReference type="NCBI Taxonomy" id="185696"/>
    <lineage>
        <taxon>Bacteria</taxon>
        <taxon>Bacillati</taxon>
        <taxon>Actinomycetota</taxon>
        <taxon>Actinomycetes</taxon>
        <taxon>Pseudonocardiales</taxon>
        <taxon>Pseudonocardiaceae</taxon>
        <taxon>Amycolatopsis</taxon>
    </lineage>
</organism>
<evidence type="ECO:0000313" key="2">
    <source>
        <dbReference type="EMBL" id="GHF00494.1"/>
    </source>
</evidence>
<evidence type="ECO:0000256" key="1">
    <source>
        <dbReference type="SAM" id="MobiDB-lite"/>
    </source>
</evidence>
<protein>
    <recommendedName>
        <fullName evidence="4">DUF397 domain-containing protein</fullName>
    </recommendedName>
</protein>
<dbReference type="Gene3D" id="3.40.50.12780">
    <property type="entry name" value="N-terminal domain of ligase-like"/>
    <property type="match status" value="1"/>
</dbReference>
<comment type="caution">
    <text evidence="2">The sequence shown here is derived from an EMBL/GenBank/DDBJ whole genome shotgun (WGS) entry which is preliminary data.</text>
</comment>
<feature type="region of interest" description="Disordered" evidence="1">
    <location>
        <begin position="31"/>
        <end position="52"/>
    </location>
</feature>
<proteinExistence type="predicted"/>
<accession>A0ABQ3J643</accession>